<sequence length="154" mass="17407">MQRHDTASTTDCYVERLRSYWKGHIYSEILELTIQQPKHLTTPFGRKFIPSRHFPLTPSISDLLQYTVPSNNLPVSPVPLPVERRNQHFTALTKITQGKSNVITGSVSSLPNYADTRLRPCCGSRPVQFALLQRISLKSNYVGLHDAVTDAFRG</sequence>
<reference evidence="1 2" key="1">
    <citation type="journal article" date="2023" name="Sci. Data">
        <title>Genome assembly of the Korean intertidal mud-creeper Batillaria attramentaria.</title>
        <authorList>
            <person name="Patra A.K."/>
            <person name="Ho P.T."/>
            <person name="Jun S."/>
            <person name="Lee S.J."/>
            <person name="Kim Y."/>
            <person name="Won Y.J."/>
        </authorList>
    </citation>
    <scope>NUCLEOTIDE SEQUENCE [LARGE SCALE GENOMIC DNA]</scope>
    <source>
        <strain evidence="1">Wonlab-2016</strain>
    </source>
</reference>
<dbReference type="AlphaFoldDB" id="A0ABD0KIL4"/>
<evidence type="ECO:0000313" key="1">
    <source>
        <dbReference type="EMBL" id="KAK7487058.1"/>
    </source>
</evidence>
<dbReference type="Proteomes" id="UP001519460">
    <property type="component" value="Unassembled WGS sequence"/>
</dbReference>
<dbReference type="EMBL" id="JACVVK020000170">
    <property type="protein sequence ID" value="KAK7487058.1"/>
    <property type="molecule type" value="Genomic_DNA"/>
</dbReference>
<keyword evidence="2" id="KW-1185">Reference proteome</keyword>
<organism evidence="1 2">
    <name type="scientific">Batillaria attramentaria</name>
    <dbReference type="NCBI Taxonomy" id="370345"/>
    <lineage>
        <taxon>Eukaryota</taxon>
        <taxon>Metazoa</taxon>
        <taxon>Spiralia</taxon>
        <taxon>Lophotrochozoa</taxon>
        <taxon>Mollusca</taxon>
        <taxon>Gastropoda</taxon>
        <taxon>Caenogastropoda</taxon>
        <taxon>Sorbeoconcha</taxon>
        <taxon>Cerithioidea</taxon>
        <taxon>Batillariidae</taxon>
        <taxon>Batillaria</taxon>
    </lineage>
</organism>
<evidence type="ECO:0000313" key="2">
    <source>
        <dbReference type="Proteomes" id="UP001519460"/>
    </source>
</evidence>
<proteinExistence type="predicted"/>
<accession>A0ABD0KIL4</accession>
<protein>
    <submittedName>
        <fullName evidence="1">Uncharacterized protein</fullName>
    </submittedName>
</protein>
<comment type="caution">
    <text evidence="1">The sequence shown here is derived from an EMBL/GenBank/DDBJ whole genome shotgun (WGS) entry which is preliminary data.</text>
</comment>
<name>A0ABD0KIL4_9CAEN</name>
<gene>
    <name evidence="1" type="ORF">BaRGS_00021728</name>
</gene>